<dbReference type="PANTHER" id="PTHR11215">
    <property type="entry name" value="METAL DEPENDENT HYDROLASE - RELATED"/>
    <property type="match status" value="1"/>
</dbReference>
<keyword evidence="3" id="KW-1185">Reference proteome</keyword>
<evidence type="ECO:0000313" key="3">
    <source>
        <dbReference type="Proteomes" id="UP000194012"/>
    </source>
</evidence>
<dbReference type="RefSeq" id="WP_085826563.1">
    <property type="nucleotide sequence ID" value="NZ_FWFJ01000012.1"/>
</dbReference>
<dbReference type="GO" id="GO:0005737">
    <property type="term" value="C:cytoplasm"/>
    <property type="evidence" value="ECO:0007669"/>
    <property type="project" value="TreeGrafter"/>
</dbReference>
<organism evidence="2 3">
    <name type="scientific">Roseovarius gaetbuli</name>
    <dbReference type="NCBI Taxonomy" id="1356575"/>
    <lineage>
        <taxon>Bacteria</taxon>
        <taxon>Pseudomonadati</taxon>
        <taxon>Pseudomonadota</taxon>
        <taxon>Alphaproteobacteria</taxon>
        <taxon>Rhodobacterales</taxon>
        <taxon>Roseobacteraceae</taxon>
        <taxon>Roseovarius</taxon>
    </lineage>
</organism>
<sequence length="312" mass="33808">MTITHLVTHSGGFHADELLSSVILTRVFPAAELIRSRDKAWITPGEDRIIYDVGGDFDAEAQIFDHHQRPNPLREDGQPYSSFGLIWARYGRDYLRAMEVPEHDIETIHDSFDRGFVLPVDLLDNGAVNASEAGPLFAGLTLPVLLESLKPVFDENEDGVDDRAFMAALPVARAFVEAQIKRRAAKYRAEAMVMAAIEAAGEGRVLELPMGMPFRAGVEKAGADHLLFVVHPRGADWTLTTIRLGGDTFESRADLPAAWAGLTDATLEAASGVAGAKFCHNGRFIAVATSRDAILEMANLAVTEALAEALSG</sequence>
<dbReference type="OrthoDB" id="183622at2"/>
<proteinExistence type="inferred from homology"/>
<reference evidence="3" key="1">
    <citation type="submission" date="2017-03" db="EMBL/GenBank/DDBJ databases">
        <authorList>
            <person name="Rodrigo-Torres L."/>
            <person name="Arahal R.D."/>
            <person name="Lucena T."/>
        </authorList>
    </citation>
    <scope>NUCLEOTIDE SEQUENCE [LARGE SCALE GENOMIC DNA]</scope>
    <source>
        <strain evidence="3">CECT 8370</strain>
    </source>
</reference>
<name>A0A1X6Z5A0_9RHOB</name>
<evidence type="ECO:0000313" key="2">
    <source>
        <dbReference type="EMBL" id="SLN39220.1"/>
    </source>
</evidence>
<gene>
    <name evidence="2" type="ORF">ROG8370_01618</name>
</gene>
<dbReference type="PANTHER" id="PTHR11215:SF1">
    <property type="entry name" value="MYG1 EXONUCLEASE"/>
    <property type="match status" value="1"/>
</dbReference>
<accession>A0A1X6Z5A0</accession>
<dbReference type="InterPro" id="IPR003226">
    <property type="entry name" value="MYG1_exonuclease"/>
</dbReference>
<dbReference type="AlphaFoldDB" id="A0A1X6Z5A0"/>
<evidence type="ECO:0000256" key="1">
    <source>
        <dbReference type="ARBA" id="ARBA00010105"/>
    </source>
</evidence>
<dbReference type="EMBL" id="FWFJ01000012">
    <property type="protein sequence ID" value="SLN39220.1"/>
    <property type="molecule type" value="Genomic_DNA"/>
</dbReference>
<dbReference type="Pfam" id="PF03690">
    <property type="entry name" value="MYG1_exonuc"/>
    <property type="match status" value="1"/>
</dbReference>
<protein>
    <recommendedName>
        <fullName evidence="4">Metal-dependent hydrolase</fullName>
    </recommendedName>
</protein>
<evidence type="ECO:0008006" key="4">
    <source>
        <dbReference type="Google" id="ProtNLM"/>
    </source>
</evidence>
<dbReference type="Proteomes" id="UP000194012">
    <property type="component" value="Unassembled WGS sequence"/>
</dbReference>
<comment type="similarity">
    <text evidence="1">Belongs to the MYG1 family.</text>
</comment>